<sequence>MRLPEEPDVPKAQQHQVRGRRQQHLVRVTHDGSPPGTLQWEVQRRLHPGLPSRHPDAIQLHRSSAEQHEGEQGDQAGGASVQHRRRVGDAGHELTSMATTSSSSGKGSTTTIR</sequence>
<evidence type="ECO:0000313" key="3">
    <source>
        <dbReference type="EnsemblPlants" id="Ma11_p24220.1"/>
    </source>
</evidence>
<evidence type="ECO:0000313" key="2">
    <source>
        <dbReference type="EMBL" id="CAG1865534.1"/>
    </source>
</evidence>
<dbReference type="EMBL" id="HG996475">
    <property type="protein sequence ID" value="CAG1865534.1"/>
    <property type="molecule type" value="Genomic_DNA"/>
</dbReference>
<organism evidence="3 4">
    <name type="scientific">Musa acuminata subsp. malaccensis</name>
    <name type="common">Wild banana</name>
    <name type="synonym">Musa malaccensis</name>
    <dbReference type="NCBI Taxonomy" id="214687"/>
    <lineage>
        <taxon>Eukaryota</taxon>
        <taxon>Viridiplantae</taxon>
        <taxon>Streptophyta</taxon>
        <taxon>Embryophyta</taxon>
        <taxon>Tracheophyta</taxon>
        <taxon>Spermatophyta</taxon>
        <taxon>Magnoliopsida</taxon>
        <taxon>Liliopsida</taxon>
        <taxon>Zingiberales</taxon>
        <taxon>Musaceae</taxon>
        <taxon>Musa</taxon>
    </lineage>
</organism>
<keyword evidence="4" id="KW-1185">Reference proteome</keyword>
<reference evidence="3" key="2">
    <citation type="submission" date="2021-05" db="UniProtKB">
        <authorList>
            <consortium name="EnsemblPlants"/>
        </authorList>
    </citation>
    <scope>IDENTIFICATION</scope>
    <source>
        <strain evidence="3">subsp. malaccensis</strain>
    </source>
</reference>
<evidence type="ECO:0000256" key="1">
    <source>
        <dbReference type="SAM" id="MobiDB-lite"/>
    </source>
</evidence>
<accession>A0A804LBF2</accession>
<dbReference type="Gramene" id="Ma11_t24220.1">
    <property type="protein sequence ID" value="Ma11_p24220.1"/>
    <property type="gene ID" value="Ma11_g24220"/>
</dbReference>
<dbReference type="Proteomes" id="UP000012960">
    <property type="component" value="Unplaced"/>
</dbReference>
<name>A0A804LBF2_MUSAM</name>
<feature type="region of interest" description="Disordered" evidence="1">
    <location>
        <begin position="1"/>
        <end position="113"/>
    </location>
</feature>
<evidence type="ECO:0000313" key="4">
    <source>
        <dbReference type="Proteomes" id="UP000012960"/>
    </source>
</evidence>
<protein>
    <submittedName>
        <fullName evidence="2">(wild Malaysian banana) hypothetical protein</fullName>
    </submittedName>
</protein>
<dbReference type="InParanoid" id="A0A804LBF2"/>
<proteinExistence type="predicted"/>
<dbReference type="AlphaFoldDB" id="A0A804LBF2"/>
<reference evidence="2" key="1">
    <citation type="submission" date="2021-03" db="EMBL/GenBank/DDBJ databases">
        <authorList>
            <consortium name="Genoscope - CEA"/>
            <person name="William W."/>
        </authorList>
    </citation>
    <scope>NUCLEOTIDE SEQUENCE</scope>
    <source>
        <strain evidence="2">Doubled-haploid Pahang</strain>
    </source>
</reference>
<feature type="compositionally biased region" description="Low complexity" evidence="1">
    <location>
        <begin position="95"/>
        <end position="113"/>
    </location>
</feature>
<gene>
    <name evidence="2" type="ORF">GSMUA_00940.1</name>
</gene>
<dbReference type="EnsemblPlants" id="Ma11_t24220.1">
    <property type="protein sequence ID" value="Ma11_p24220.1"/>
    <property type="gene ID" value="Ma11_g24220"/>
</dbReference>